<keyword evidence="2" id="KW-1185">Reference proteome</keyword>
<dbReference type="AlphaFoldDB" id="A0A9N9JJK0"/>
<feature type="non-terminal residue" evidence="1">
    <location>
        <position position="1"/>
    </location>
</feature>
<dbReference type="OrthoDB" id="2448864at2759"/>
<organism evidence="1 2">
    <name type="scientific">Racocetra fulgida</name>
    <dbReference type="NCBI Taxonomy" id="60492"/>
    <lineage>
        <taxon>Eukaryota</taxon>
        <taxon>Fungi</taxon>
        <taxon>Fungi incertae sedis</taxon>
        <taxon>Mucoromycota</taxon>
        <taxon>Glomeromycotina</taxon>
        <taxon>Glomeromycetes</taxon>
        <taxon>Diversisporales</taxon>
        <taxon>Gigasporaceae</taxon>
        <taxon>Racocetra</taxon>
    </lineage>
</organism>
<accession>A0A9N9JJK0</accession>
<protein>
    <submittedName>
        <fullName evidence="1">17954_t:CDS:1</fullName>
    </submittedName>
</protein>
<name>A0A9N9JJK0_9GLOM</name>
<evidence type="ECO:0000313" key="2">
    <source>
        <dbReference type="Proteomes" id="UP000789396"/>
    </source>
</evidence>
<sequence length="84" mass="9702">ELIEDYVESNEYFFEEDKISYDNKHAIDFLDELDKDINSCKEFISEISSNSISSCDKLSSDSLLTLDKNKFFDDIANKALDSDK</sequence>
<feature type="non-terminal residue" evidence="1">
    <location>
        <position position="84"/>
    </location>
</feature>
<proteinExistence type="predicted"/>
<dbReference type="Proteomes" id="UP000789396">
    <property type="component" value="Unassembled WGS sequence"/>
</dbReference>
<reference evidence="1" key="1">
    <citation type="submission" date="2021-06" db="EMBL/GenBank/DDBJ databases">
        <authorList>
            <person name="Kallberg Y."/>
            <person name="Tangrot J."/>
            <person name="Rosling A."/>
        </authorList>
    </citation>
    <scope>NUCLEOTIDE SEQUENCE</scope>
    <source>
        <strain evidence="1">IN212</strain>
    </source>
</reference>
<evidence type="ECO:0000313" key="1">
    <source>
        <dbReference type="EMBL" id="CAG8779524.1"/>
    </source>
</evidence>
<comment type="caution">
    <text evidence="1">The sequence shown here is derived from an EMBL/GenBank/DDBJ whole genome shotgun (WGS) entry which is preliminary data.</text>
</comment>
<gene>
    <name evidence="1" type="ORF">RFULGI_LOCUS15687</name>
</gene>
<dbReference type="EMBL" id="CAJVPZ010051726">
    <property type="protein sequence ID" value="CAG8779524.1"/>
    <property type="molecule type" value="Genomic_DNA"/>
</dbReference>